<dbReference type="PANTHER" id="PTHR47481">
    <property type="match status" value="1"/>
</dbReference>
<dbReference type="Proteomes" id="UP001318860">
    <property type="component" value="Unassembled WGS sequence"/>
</dbReference>
<gene>
    <name evidence="2" type="ORF">DH2020_034493</name>
</gene>
<name>A0ABR0VCF7_REHGL</name>
<feature type="compositionally biased region" description="Polar residues" evidence="1">
    <location>
        <begin position="241"/>
        <end position="257"/>
    </location>
</feature>
<dbReference type="Pfam" id="PF14223">
    <property type="entry name" value="Retrotran_gag_2"/>
    <property type="match status" value="1"/>
</dbReference>
<accession>A0ABR0VCF7</accession>
<keyword evidence="3" id="KW-1185">Reference proteome</keyword>
<evidence type="ECO:0008006" key="4">
    <source>
        <dbReference type="Google" id="ProtNLM"/>
    </source>
</evidence>
<dbReference type="PANTHER" id="PTHR47481:SF31">
    <property type="entry name" value="OS01G0873500 PROTEIN"/>
    <property type="match status" value="1"/>
</dbReference>
<evidence type="ECO:0000256" key="1">
    <source>
        <dbReference type="SAM" id="MobiDB-lite"/>
    </source>
</evidence>
<dbReference type="EMBL" id="JABTTQ020001342">
    <property type="protein sequence ID" value="KAK6131759.1"/>
    <property type="molecule type" value="Genomic_DNA"/>
</dbReference>
<evidence type="ECO:0000313" key="2">
    <source>
        <dbReference type="EMBL" id="KAK6131759.1"/>
    </source>
</evidence>
<feature type="region of interest" description="Disordered" evidence="1">
    <location>
        <begin position="241"/>
        <end position="266"/>
    </location>
</feature>
<proteinExistence type="predicted"/>
<protein>
    <recommendedName>
        <fullName evidence="4">Retrotransposon Copia-like N-terminal domain-containing protein</fullName>
    </recommendedName>
</protein>
<evidence type="ECO:0000313" key="3">
    <source>
        <dbReference type="Proteomes" id="UP001318860"/>
    </source>
</evidence>
<reference evidence="2 3" key="1">
    <citation type="journal article" date="2021" name="Comput. Struct. Biotechnol. J.">
        <title>De novo genome assembly of the potent medicinal plant Rehmannia glutinosa using nanopore technology.</title>
        <authorList>
            <person name="Ma L."/>
            <person name="Dong C."/>
            <person name="Song C."/>
            <person name="Wang X."/>
            <person name="Zheng X."/>
            <person name="Niu Y."/>
            <person name="Chen S."/>
            <person name="Feng W."/>
        </authorList>
    </citation>
    <scope>NUCLEOTIDE SEQUENCE [LARGE SCALE GENOMIC DNA]</scope>
    <source>
        <strain evidence="2">DH-2019</strain>
    </source>
</reference>
<organism evidence="2 3">
    <name type="scientific">Rehmannia glutinosa</name>
    <name type="common">Chinese foxglove</name>
    <dbReference type="NCBI Taxonomy" id="99300"/>
    <lineage>
        <taxon>Eukaryota</taxon>
        <taxon>Viridiplantae</taxon>
        <taxon>Streptophyta</taxon>
        <taxon>Embryophyta</taxon>
        <taxon>Tracheophyta</taxon>
        <taxon>Spermatophyta</taxon>
        <taxon>Magnoliopsida</taxon>
        <taxon>eudicotyledons</taxon>
        <taxon>Gunneridae</taxon>
        <taxon>Pentapetalae</taxon>
        <taxon>asterids</taxon>
        <taxon>lamiids</taxon>
        <taxon>Lamiales</taxon>
        <taxon>Orobanchaceae</taxon>
        <taxon>Rehmannieae</taxon>
        <taxon>Rehmannia</taxon>
    </lineage>
</organism>
<sequence>MADSGQSTASMNNSNFNLVFPQNQLISIKLDDTNFLIWKQMILTAIRGYGLEHLLLKDVVAPEQYTVDATTKKKELNTEFMAWQRQDQLLASWILSSLSESILILMVGLSSSSEIWNAIDTHFSSQSNAKVMEYKLKLSTLKKENIPMREYLNKIKHCFDLLAAAGKKLSEEDQIMHVLTGLGSDYNALMVSVTSRFEPLSMVELQALLMSYEARLESIAAPLINTEGSIPSINTITQKRFSNNQTGPSNFNRNRMTQFRGGRGGRNNYRGRGGRFGAGRIQCQVCGISGHSADKCWHRFDSSYNGAAPNYTEVITLQNFVLSLPKSLLCKLLFCRDPFA</sequence>
<comment type="caution">
    <text evidence="2">The sequence shown here is derived from an EMBL/GenBank/DDBJ whole genome shotgun (WGS) entry which is preliminary data.</text>
</comment>